<evidence type="ECO:0000313" key="1">
    <source>
        <dbReference type="EMBL" id="PIC30217.1"/>
    </source>
</evidence>
<reference evidence="2" key="1">
    <citation type="submission" date="2017-10" db="EMBL/GenBank/DDBJ databases">
        <title>Rapid genome shrinkage in a self-fertile nematode reveals novel sperm competition proteins.</title>
        <authorList>
            <person name="Yin D."/>
            <person name="Schwarz E.M."/>
            <person name="Thomas C.G."/>
            <person name="Felde R.L."/>
            <person name="Korf I.F."/>
            <person name="Cutter A.D."/>
            <person name="Schartner C.M."/>
            <person name="Ralston E.J."/>
            <person name="Meyer B.J."/>
            <person name="Haag E.S."/>
        </authorList>
    </citation>
    <scope>NUCLEOTIDE SEQUENCE [LARGE SCALE GENOMIC DNA]</scope>
    <source>
        <strain evidence="2">JU1422</strain>
    </source>
</reference>
<dbReference type="AlphaFoldDB" id="A0A2G5TSE8"/>
<proteinExistence type="predicted"/>
<keyword evidence="2" id="KW-1185">Reference proteome</keyword>
<sequence>MLSFNIDTNVVDFRNLDEVKGCLLETMRMVKETLRQQINMRNWIKEAVLAKNVSDTFGNSQSVAFENVLESIQNLRKEIMQLEGTTSPV</sequence>
<dbReference type="EMBL" id="PDUG01000005">
    <property type="protein sequence ID" value="PIC30217.1"/>
    <property type="molecule type" value="Genomic_DNA"/>
</dbReference>
<gene>
    <name evidence="1" type="primary">Cnig_chr_V.g21536</name>
    <name evidence="1" type="ORF">B9Z55_021536</name>
</gene>
<protein>
    <submittedName>
        <fullName evidence="1">Uncharacterized protein</fullName>
    </submittedName>
</protein>
<accession>A0A2G5TSE8</accession>
<organism evidence="1 2">
    <name type="scientific">Caenorhabditis nigoni</name>
    <dbReference type="NCBI Taxonomy" id="1611254"/>
    <lineage>
        <taxon>Eukaryota</taxon>
        <taxon>Metazoa</taxon>
        <taxon>Ecdysozoa</taxon>
        <taxon>Nematoda</taxon>
        <taxon>Chromadorea</taxon>
        <taxon>Rhabditida</taxon>
        <taxon>Rhabditina</taxon>
        <taxon>Rhabditomorpha</taxon>
        <taxon>Rhabditoidea</taxon>
        <taxon>Rhabditidae</taxon>
        <taxon>Peloderinae</taxon>
        <taxon>Caenorhabditis</taxon>
    </lineage>
</organism>
<evidence type="ECO:0000313" key="2">
    <source>
        <dbReference type="Proteomes" id="UP000230233"/>
    </source>
</evidence>
<dbReference type="Proteomes" id="UP000230233">
    <property type="component" value="Chromosome V"/>
</dbReference>
<comment type="caution">
    <text evidence="1">The sequence shown here is derived from an EMBL/GenBank/DDBJ whole genome shotgun (WGS) entry which is preliminary data.</text>
</comment>
<name>A0A2G5TSE8_9PELO</name>